<dbReference type="SUPFAM" id="SSF51182">
    <property type="entry name" value="RmlC-like cupins"/>
    <property type="match status" value="1"/>
</dbReference>
<dbReference type="CDD" id="cd02226">
    <property type="entry name" value="cupin_YdbB-like"/>
    <property type="match status" value="1"/>
</dbReference>
<dbReference type="Pfam" id="PF07883">
    <property type="entry name" value="Cupin_2"/>
    <property type="match status" value="1"/>
</dbReference>
<accession>A0A381PGC6</accession>
<reference evidence="2" key="1">
    <citation type="submission" date="2018-05" db="EMBL/GenBank/DDBJ databases">
        <authorList>
            <person name="Lanie J.A."/>
            <person name="Ng W.-L."/>
            <person name="Kazmierczak K.M."/>
            <person name="Andrzejewski T.M."/>
            <person name="Davidsen T.M."/>
            <person name="Wayne K.J."/>
            <person name="Tettelin H."/>
            <person name="Glass J.I."/>
            <person name="Rusch D."/>
            <person name="Podicherti R."/>
            <person name="Tsui H.-C.T."/>
            <person name="Winkler M.E."/>
        </authorList>
    </citation>
    <scope>NUCLEOTIDE SEQUENCE</scope>
</reference>
<dbReference type="PANTHER" id="PTHR36114:SF1">
    <property type="entry name" value="16.7 KDA PROTEIN IN WHIE LOCUS"/>
    <property type="match status" value="1"/>
</dbReference>
<dbReference type="InterPro" id="IPR013096">
    <property type="entry name" value="Cupin_2"/>
</dbReference>
<dbReference type="PANTHER" id="PTHR36114">
    <property type="entry name" value="16.7 KDA PROTEIN IN WHIE LOCUS"/>
    <property type="match status" value="1"/>
</dbReference>
<dbReference type="Gene3D" id="2.60.120.10">
    <property type="entry name" value="Jelly Rolls"/>
    <property type="match status" value="1"/>
</dbReference>
<protein>
    <recommendedName>
        <fullName evidence="1">Cyclic nucleotide-binding domain-containing protein</fullName>
    </recommendedName>
</protein>
<dbReference type="InterPro" id="IPR052044">
    <property type="entry name" value="PKS_Associated_Protein"/>
</dbReference>
<evidence type="ECO:0000313" key="2">
    <source>
        <dbReference type="EMBL" id="SUZ65408.1"/>
    </source>
</evidence>
<organism evidence="2">
    <name type="scientific">marine metagenome</name>
    <dbReference type="NCBI Taxonomy" id="408172"/>
    <lineage>
        <taxon>unclassified sequences</taxon>
        <taxon>metagenomes</taxon>
        <taxon>ecological metagenomes</taxon>
    </lineage>
</organism>
<dbReference type="InterPro" id="IPR011051">
    <property type="entry name" value="RmlC_Cupin_sf"/>
</dbReference>
<dbReference type="InterPro" id="IPR014710">
    <property type="entry name" value="RmlC-like_jellyroll"/>
</dbReference>
<gene>
    <name evidence="2" type="ORF">METZ01_LOCUS18262</name>
</gene>
<dbReference type="EMBL" id="UINC01000959">
    <property type="protein sequence ID" value="SUZ65408.1"/>
    <property type="molecule type" value="Genomic_DNA"/>
</dbReference>
<dbReference type="PROSITE" id="PS50042">
    <property type="entry name" value="CNMP_BINDING_3"/>
    <property type="match status" value="1"/>
</dbReference>
<name>A0A381PGC6_9ZZZZ</name>
<dbReference type="InterPro" id="IPR000595">
    <property type="entry name" value="cNMP-bd_dom"/>
</dbReference>
<sequence length="121" mass="14038">MNYQSINFSEKLNKFSDLWQPRVIAEMNDYQFKLVKIKGEFVWHEHDDTDEVFIVLEGEMEIEFRDGSVEMKAGEMFVIPKKVEHKPVAEDECKILLVEPRGVVNTGDSSGELTAENDVWI</sequence>
<feature type="domain" description="Cyclic nucleotide-binding" evidence="1">
    <location>
        <begin position="22"/>
        <end position="77"/>
    </location>
</feature>
<dbReference type="AlphaFoldDB" id="A0A381PGC6"/>
<evidence type="ECO:0000259" key="1">
    <source>
        <dbReference type="PROSITE" id="PS50042"/>
    </source>
</evidence>
<proteinExistence type="predicted"/>